<dbReference type="EMBL" id="VSKN01000001">
    <property type="protein sequence ID" value="TYC18088.1"/>
    <property type="molecule type" value="Genomic_DNA"/>
</dbReference>
<accession>A0ABY3MEX6</accession>
<evidence type="ECO:0000256" key="1">
    <source>
        <dbReference type="SAM" id="Phobius"/>
    </source>
</evidence>
<name>A0ABY3MEX6_9FLAO</name>
<feature type="transmembrane region" description="Helical" evidence="1">
    <location>
        <begin position="32"/>
        <end position="51"/>
    </location>
</feature>
<keyword evidence="1" id="KW-0812">Transmembrane</keyword>
<reference evidence="2 3" key="1">
    <citation type="submission" date="2019-08" db="EMBL/GenBank/DDBJ databases">
        <title>Genomes of Antarctic Bizionia species.</title>
        <authorList>
            <person name="Bowman J.P."/>
        </authorList>
    </citation>
    <scope>NUCLEOTIDE SEQUENCE [LARGE SCALE GENOMIC DNA]</scope>
    <source>
        <strain evidence="2 3">IC164</strain>
    </source>
</reference>
<comment type="caution">
    <text evidence="2">The sequence shown here is derived from an EMBL/GenBank/DDBJ whole genome shotgun (WGS) entry which is preliminary data.</text>
</comment>
<organism evidence="2 3">
    <name type="scientific">Bizionia gelidisalsuginis</name>
    <dbReference type="NCBI Taxonomy" id="291188"/>
    <lineage>
        <taxon>Bacteria</taxon>
        <taxon>Pseudomonadati</taxon>
        <taxon>Bacteroidota</taxon>
        <taxon>Flavobacteriia</taxon>
        <taxon>Flavobacteriales</taxon>
        <taxon>Flavobacteriaceae</taxon>
        <taxon>Bizionia</taxon>
    </lineage>
</organism>
<feature type="transmembrane region" description="Helical" evidence="1">
    <location>
        <begin position="6"/>
        <end position="25"/>
    </location>
</feature>
<gene>
    <name evidence="2" type="ORF">ES677_01540</name>
</gene>
<sequence>MNDIYVSTALISLLICHLAAIIIGYQMHKQTLIMSYLNMGITIGAFVFWAITSLNIKQHNFQFIELLALFIEACILIFAFVSIIGFHNKTAVKVINFIGFGIHLLVTTGMLIYMLTFKFNRLF</sequence>
<proteinExistence type="predicted"/>
<dbReference type="Proteomes" id="UP000323621">
    <property type="component" value="Unassembled WGS sequence"/>
</dbReference>
<feature type="transmembrane region" description="Helical" evidence="1">
    <location>
        <begin position="94"/>
        <end position="115"/>
    </location>
</feature>
<keyword evidence="1" id="KW-1133">Transmembrane helix</keyword>
<dbReference type="RefSeq" id="WP_148380226.1">
    <property type="nucleotide sequence ID" value="NZ_VSKN01000001.1"/>
</dbReference>
<evidence type="ECO:0000313" key="2">
    <source>
        <dbReference type="EMBL" id="TYC18088.1"/>
    </source>
</evidence>
<evidence type="ECO:0000313" key="3">
    <source>
        <dbReference type="Proteomes" id="UP000323621"/>
    </source>
</evidence>
<protein>
    <submittedName>
        <fullName evidence="2">Uncharacterized protein</fullName>
    </submittedName>
</protein>
<keyword evidence="3" id="KW-1185">Reference proteome</keyword>
<keyword evidence="1" id="KW-0472">Membrane</keyword>
<feature type="transmembrane region" description="Helical" evidence="1">
    <location>
        <begin position="63"/>
        <end position="87"/>
    </location>
</feature>